<dbReference type="AlphaFoldDB" id="A0AAV1WJ83"/>
<keyword evidence="5" id="KW-0808">Transferase</keyword>
<reference evidence="13 14" key="1">
    <citation type="submission" date="2024-03" db="EMBL/GenBank/DDBJ databases">
        <authorList>
            <person name="Martinez-Hernandez J."/>
        </authorList>
    </citation>
    <scope>NUCLEOTIDE SEQUENCE [LARGE SCALE GENOMIC DNA]</scope>
</reference>
<keyword evidence="9 10" id="KW-0472">Membrane</keyword>
<accession>A0AAV1WJ83</accession>
<evidence type="ECO:0000256" key="3">
    <source>
        <dbReference type="ARBA" id="ARBA00004906"/>
    </source>
</evidence>
<feature type="domain" description="DUF2921" evidence="12">
    <location>
        <begin position="300"/>
        <end position="418"/>
    </location>
</feature>
<dbReference type="PANTHER" id="PTHR33389:SF22">
    <property type="entry name" value="FAMILY PROTEIN, PUTATIVE (DUF2921)-RELATED"/>
    <property type="match status" value="1"/>
</dbReference>
<evidence type="ECO:0000256" key="9">
    <source>
        <dbReference type="ARBA" id="ARBA00023136"/>
    </source>
</evidence>
<evidence type="ECO:0000256" key="10">
    <source>
        <dbReference type="SAM" id="Phobius"/>
    </source>
</evidence>
<evidence type="ECO:0000313" key="14">
    <source>
        <dbReference type="Proteomes" id="UP001497480"/>
    </source>
</evidence>
<dbReference type="Pfam" id="PF11145">
    <property type="entry name" value="DUF2921"/>
    <property type="match status" value="1"/>
</dbReference>
<dbReference type="Proteomes" id="UP001497480">
    <property type="component" value="Unassembled WGS sequence"/>
</dbReference>
<evidence type="ECO:0000256" key="2">
    <source>
        <dbReference type="ARBA" id="ARBA00004127"/>
    </source>
</evidence>
<keyword evidence="8 10" id="KW-1133">Transmembrane helix</keyword>
<evidence type="ECO:0000256" key="8">
    <source>
        <dbReference type="ARBA" id="ARBA00022989"/>
    </source>
</evidence>
<feature type="transmembrane region" description="Helical" evidence="10">
    <location>
        <begin position="680"/>
        <end position="704"/>
    </location>
</feature>
<evidence type="ECO:0000256" key="6">
    <source>
        <dbReference type="ARBA" id="ARBA00022692"/>
    </source>
</evidence>
<feature type="transmembrane region" description="Helical" evidence="10">
    <location>
        <begin position="892"/>
        <end position="914"/>
    </location>
</feature>
<dbReference type="Pfam" id="PF25333">
    <property type="entry name" value="DUF2921_N"/>
    <property type="match status" value="3"/>
</dbReference>
<name>A0AAV1WJ83_LUPLU</name>
<protein>
    <recommendedName>
        <fullName evidence="4">RING-type E3 ubiquitin transferase</fullName>
        <ecNumber evidence="4">2.3.2.27</ecNumber>
    </recommendedName>
</protein>
<gene>
    <name evidence="13" type="ORF">LLUT_LOCUS10407</name>
</gene>
<keyword evidence="7" id="KW-0833">Ubl conjugation pathway</keyword>
<feature type="transmembrane region" description="Helical" evidence="10">
    <location>
        <begin position="764"/>
        <end position="785"/>
    </location>
</feature>
<feature type="transmembrane region" description="Helical" evidence="10">
    <location>
        <begin position="647"/>
        <end position="668"/>
    </location>
</feature>
<dbReference type="InterPro" id="IPR021319">
    <property type="entry name" value="DUF2921"/>
</dbReference>
<evidence type="ECO:0000313" key="13">
    <source>
        <dbReference type="EMBL" id="CAL0309347.1"/>
    </source>
</evidence>
<dbReference type="InterPro" id="IPR057425">
    <property type="entry name" value="DUF2921_N"/>
</dbReference>
<comment type="catalytic activity">
    <reaction evidence="1">
        <text>S-ubiquitinyl-[E2 ubiquitin-conjugating enzyme]-L-cysteine + [acceptor protein]-L-lysine = [E2 ubiquitin-conjugating enzyme]-L-cysteine + N(6)-ubiquitinyl-[acceptor protein]-L-lysine.</text>
        <dbReference type="EC" id="2.3.2.27"/>
    </reaction>
</comment>
<organism evidence="13 14">
    <name type="scientific">Lupinus luteus</name>
    <name type="common">European yellow lupine</name>
    <dbReference type="NCBI Taxonomy" id="3873"/>
    <lineage>
        <taxon>Eukaryota</taxon>
        <taxon>Viridiplantae</taxon>
        <taxon>Streptophyta</taxon>
        <taxon>Embryophyta</taxon>
        <taxon>Tracheophyta</taxon>
        <taxon>Spermatophyta</taxon>
        <taxon>Magnoliopsida</taxon>
        <taxon>eudicotyledons</taxon>
        <taxon>Gunneridae</taxon>
        <taxon>Pentapetalae</taxon>
        <taxon>rosids</taxon>
        <taxon>fabids</taxon>
        <taxon>Fabales</taxon>
        <taxon>Fabaceae</taxon>
        <taxon>Papilionoideae</taxon>
        <taxon>50 kb inversion clade</taxon>
        <taxon>genistoids sensu lato</taxon>
        <taxon>core genistoids</taxon>
        <taxon>Genisteae</taxon>
        <taxon>Lupinus</taxon>
    </lineage>
</organism>
<dbReference type="EC" id="2.3.2.27" evidence="4"/>
<feature type="domain" description="SWEET-like" evidence="11">
    <location>
        <begin position="635"/>
        <end position="927"/>
    </location>
</feature>
<dbReference type="EMBL" id="CAXHTB010000007">
    <property type="protein sequence ID" value="CAL0309347.1"/>
    <property type="molecule type" value="Genomic_DNA"/>
</dbReference>
<evidence type="ECO:0000259" key="12">
    <source>
        <dbReference type="Pfam" id="PF25333"/>
    </source>
</evidence>
<evidence type="ECO:0000256" key="1">
    <source>
        <dbReference type="ARBA" id="ARBA00000900"/>
    </source>
</evidence>
<evidence type="ECO:0000256" key="7">
    <source>
        <dbReference type="ARBA" id="ARBA00022786"/>
    </source>
</evidence>
<feature type="domain" description="DUF2921" evidence="12">
    <location>
        <begin position="47"/>
        <end position="226"/>
    </location>
</feature>
<proteinExistence type="predicted"/>
<evidence type="ECO:0000259" key="11">
    <source>
        <dbReference type="Pfam" id="PF11145"/>
    </source>
</evidence>
<keyword evidence="14" id="KW-1185">Reference proteome</keyword>
<evidence type="ECO:0000256" key="5">
    <source>
        <dbReference type="ARBA" id="ARBA00022679"/>
    </source>
</evidence>
<dbReference type="GO" id="GO:0012505">
    <property type="term" value="C:endomembrane system"/>
    <property type="evidence" value="ECO:0007669"/>
    <property type="project" value="UniProtKB-SubCell"/>
</dbReference>
<dbReference type="GO" id="GO:0061630">
    <property type="term" value="F:ubiquitin protein ligase activity"/>
    <property type="evidence" value="ECO:0007669"/>
    <property type="project" value="UniProtKB-EC"/>
</dbReference>
<evidence type="ECO:0000256" key="4">
    <source>
        <dbReference type="ARBA" id="ARBA00012483"/>
    </source>
</evidence>
<feature type="domain" description="DUF2921" evidence="12">
    <location>
        <begin position="444"/>
        <end position="624"/>
    </location>
</feature>
<comment type="pathway">
    <text evidence="3">Protein modification; protein ubiquitination.</text>
</comment>
<keyword evidence="6 10" id="KW-0812">Transmembrane</keyword>
<comment type="caution">
    <text evidence="13">The sequence shown here is derived from an EMBL/GenBank/DDBJ whole genome shotgun (WGS) entry which is preliminary data.</text>
</comment>
<comment type="subcellular location">
    <subcellularLocation>
        <location evidence="2">Endomembrane system</location>
        <topology evidence="2">Multi-pass membrane protein</topology>
    </subcellularLocation>
</comment>
<dbReference type="PANTHER" id="PTHR33389">
    <property type="entry name" value="FAMILY PROTEIN, PUTATIVE (DUF2921)-RELATED"/>
    <property type="match status" value="1"/>
</dbReference>
<sequence length="944" mass="106994">MKSINSSSFHRSRFSKTHFFIFFFISILFNFSYVSSNIHDSLFQTTYSHLCNHVLPLSTPRLDAPTDTAVADSLRFRAGYFTGGDPLFNNSISSNYSTSLSFNPNSVRRTRNDAVYELRAQMLLQLRLNNPNPVPRRLLRRVVYPGRRVSHWRVSQWMRVSLRGFWSHSSGKLCMFGIGSYGNITYGNVVVKLSYPLDLTVLHSFISGTVESFDDKNGLGYFEPISILGLSQSLNYKFTLMGNEDGNECVGGSDGVSLSLNNLSQGACTVFRGHVYRFELEYGSQCDNISCNPLGWDAGKLPAFMYFRVVRCVERRRFRMILGFPDSSYGGTMFPFYPNTTLVSEGIWDEKENQLCAVACRILKFDRSWVNNNPQVGDCSIRLKLRFPAVFSLRNRSTVLGQIWSDKAAGESGYFSKIELEGSLKVSRGIQGLQYKYTEIDRVSKSCAEKITATGKENTYPDGYSSDMRFSMFVRNSEGQVTEGYSSPLFISDQSYDEQLYGVPSMLTKGKLKANRIHNSNLLNVSYTITFNPSPDFKFGGVVSSTEVKIGAEGFYNMKTGFLCMIGCLHLRSNDKVLIKNQSQDCEVMVNVQFPPLNARGGESVKGTIESTRQKTDHYYFDPLQLSAYSISTSQADASIWRMDFEIVMVLMSNTLACVFVGLQLLHVKKHPDVLPNISIVMLVVITLGHMIPLVLNFEALFMANHSQQNPFLGSGGWLEVNEVVVRMVTMIAFLLELRLLQLTWSSRQDEGSEPGLWVSEKKVLYMTLPLYIGGGLTAWFVHIWKSSHQKRFKSLNLSRHRFRLPREPTYQSLSLWEDFKSYAGLLLDGFLLPQILFNILFNPEGKALACSFYAGTTVVRILPHAYDLYRAHSGAWFLDSSYIYADHRMDFYSTTWDIIIPIGGLLLALLVYFQQRFGSRFVLPKRARESSYEKVPVIGNDDL</sequence>